<organism evidence="3 4">
    <name type="scientific">Tsuneonella dongtanensis</name>
    <dbReference type="NCBI Taxonomy" id="692370"/>
    <lineage>
        <taxon>Bacteria</taxon>
        <taxon>Pseudomonadati</taxon>
        <taxon>Pseudomonadota</taxon>
        <taxon>Alphaproteobacteria</taxon>
        <taxon>Sphingomonadales</taxon>
        <taxon>Erythrobacteraceae</taxon>
        <taxon>Tsuneonella</taxon>
    </lineage>
</organism>
<dbReference type="Proteomes" id="UP000092932">
    <property type="component" value="Chromosome"/>
</dbReference>
<dbReference type="Gene3D" id="2.30.180.10">
    <property type="entry name" value="FAS1 domain"/>
    <property type="match status" value="1"/>
</dbReference>
<keyword evidence="1" id="KW-0732">Signal</keyword>
<dbReference type="STRING" id="692370.A6F68_01468"/>
<evidence type="ECO:0000313" key="3">
    <source>
        <dbReference type="EMBL" id="ANY19984.1"/>
    </source>
</evidence>
<dbReference type="SUPFAM" id="SSF82153">
    <property type="entry name" value="FAS1 domain"/>
    <property type="match status" value="1"/>
</dbReference>
<accession>A0A1B2ACY9</accession>
<dbReference type="OrthoDB" id="7507228at2"/>
<feature type="domain" description="FAS1" evidence="2">
    <location>
        <begin position="37"/>
        <end position="177"/>
    </location>
</feature>
<dbReference type="Pfam" id="PF02469">
    <property type="entry name" value="Fasciclin"/>
    <property type="match status" value="1"/>
</dbReference>
<dbReference type="SMART" id="SM00554">
    <property type="entry name" value="FAS1"/>
    <property type="match status" value="1"/>
</dbReference>
<keyword evidence="4" id="KW-1185">Reference proteome</keyword>
<reference evidence="3 4" key="1">
    <citation type="submission" date="2016-07" db="EMBL/GenBank/DDBJ databases">
        <title>Complete genome sequence of Altererythrobacter dongtanensis KCTC 22672, a type strain with esterase isolated from tidal flat.</title>
        <authorList>
            <person name="Cheng H."/>
            <person name="Wu Y.-H."/>
            <person name="Zhou P."/>
            <person name="Huo Y.-Y."/>
            <person name="Wang C.-S."/>
            <person name="Xu X.-W."/>
        </authorList>
    </citation>
    <scope>NUCLEOTIDE SEQUENCE [LARGE SCALE GENOMIC DNA]</scope>
    <source>
        <strain evidence="3 4">KCTC 22672</strain>
    </source>
</reference>
<name>A0A1B2ACY9_9SPHN</name>
<dbReference type="PANTHER" id="PTHR10900">
    <property type="entry name" value="PERIOSTIN-RELATED"/>
    <property type="match status" value="1"/>
</dbReference>
<dbReference type="RefSeq" id="WP_067677929.1">
    <property type="nucleotide sequence ID" value="NZ_CP016591.1"/>
</dbReference>
<dbReference type="InterPro" id="IPR000782">
    <property type="entry name" value="FAS1_domain"/>
</dbReference>
<feature type="chain" id="PRO_5008534042" evidence="1">
    <location>
        <begin position="24"/>
        <end position="186"/>
    </location>
</feature>
<protein>
    <submittedName>
        <fullName evidence="3">Fasciclin domain protein</fullName>
    </submittedName>
</protein>
<gene>
    <name evidence="3" type="ORF">A6F68_01468</name>
</gene>
<dbReference type="AlphaFoldDB" id="A0A1B2ACY9"/>
<dbReference type="EMBL" id="CP016591">
    <property type="protein sequence ID" value="ANY19984.1"/>
    <property type="molecule type" value="Genomic_DNA"/>
</dbReference>
<sequence length="186" mass="18318">MRSFKPIAAAAALSLLAPLAACSQAESSGDAASAEATDTLAAAIGGDNELATLSSALNEAGLADVFDGPGSYTVLAPSDDAFGEAGKTLSGEEHRAELVAVLRGHILPGHLTPDAIRKAVADKKGPVTMTTLDDGQVTFTAEGDTITVSGADGSKATVAGDALVATNGVVLPLDGLVKKVPPAPAG</sequence>
<dbReference type="KEGG" id="ado:A6F68_01468"/>
<dbReference type="PROSITE" id="PS50213">
    <property type="entry name" value="FAS1"/>
    <property type="match status" value="1"/>
</dbReference>
<dbReference type="InterPro" id="IPR036378">
    <property type="entry name" value="FAS1_dom_sf"/>
</dbReference>
<proteinExistence type="predicted"/>
<evidence type="ECO:0000313" key="4">
    <source>
        <dbReference type="Proteomes" id="UP000092932"/>
    </source>
</evidence>
<evidence type="ECO:0000256" key="1">
    <source>
        <dbReference type="SAM" id="SignalP"/>
    </source>
</evidence>
<dbReference type="PANTHER" id="PTHR10900:SF77">
    <property type="entry name" value="FI19380P1"/>
    <property type="match status" value="1"/>
</dbReference>
<evidence type="ECO:0000259" key="2">
    <source>
        <dbReference type="PROSITE" id="PS50213"/>
    </source>
</evidence>
<feature type="signal peptide" evidence="1">
    <location>
        <begin position="1"/>
        <end position="23"/>
    </location>
</feature>
<dbReference type="InterPro" id="IPR050904">
    <property type="entry name" value="Adhesion/Biosynth-related"/>
</dbReference>